<dbReference type="RefSeq" id="WP_307327635.1">
    <property type="nucleotide sequence ID" value="NZ_JAUSUG010000014.1"/>
</dbReference>
<evidence type="ECO:0000313" key="3">
    <source>
        <dbReference type="Proteomes" id="UP001230005"/>
    </source>
</evidence>
<evidence type="ECO:0000256" key="1">
    <source>
        <dbReference type="SAM" id="MobiDB-lite"/>
    </source>
</evidence>
<dbReference type="EMBL" id="JAUSUG010000014">
    <property type="protein sequence ID" value="MDQ0256073.1"/>
    <property type="molecule type" value="Genomic_DNA"/>
</dbReference>
<proteinExistence type="predicted"/>
<feature type="compositionally biased region" description="Polar residues" evidence="1">
    <location>
        <begin position="15"/>
        <end position="43"/>
    </location>
</feature>
<reference evidence="2 3" key="1">
    <citation type="submission" date="2023-07" db="EMBL/GenBank/DDBJ databases">
        <title>Genomic Encyclopedia of Type Strains, Phase IV (KMG-IV): sequencing the most valuable type-strain genomes for metagenomic binning, comparative biology and taxonomic classification.</title>
        <authorList>
            <person name="Goeker M."/>
        </authorList>
    </citation>
    <scope>NUCLEOTIDE SEQUENCE [LARGE SCALE GENOMIC DNA]</scope>
    <source>
        <strain evidence="2 3">DSM 9768</strain>
    </source>
</reference>
<keyword evidence="3" id="KW-1185">Reference proteome</keyword>
<evidence type="ECO:0000313" key="2">
    <source>
        <dbReference type="EMBL" id="MDQ0256073.1"/>
    </source>
</evidence>
<organism evidence="2 3">
    <name type="scientific">Evansella vedderi</name>
    <dbReference type="NCBI Taxonomy" id="38282"/>
    <lineage>
        <taxon>Bacteria</taxon>
        <taxon>Bacillati</taxon>
        <taxon>Bacillota</taxon>
        <taxon>Bacilli</taxon>
        <taxon>Bacillales</taxon>
        <taxon>Bacillaceae</taxon>
        <taxon>Evansella</taxon>
    </lineage>
</organism>
<dbReference type="Proteomes" id="UP001230005">
    <property type="component" value="Unassembled WGS sequence"/>
</dbReference>
<comment type="caution">
    <text evidence="2">The sequence shown here is derived from an EMBL/GenBank/DDBJ whole genome shotgun (WGS) entry which is preliminary data.</text>
</comment>
<gene>
    <name evidence="2" type="ORF">J2S74_003472</name>
</gene>
<sequence>MKGNNKKKTYAADNVTLTNTPEDQEITIHTNMSSRNPLKTNQYYPGDAVDEHKGLEEANRDLAQDELRQQNENNSLN</sequence>
<name>A0ABU0A044_9BACI</name>
<accession>A0ABU0A044</accession>
<feature type="region of interest" description="Disordered" evidence="1">
    <location>
        <begin position="1"/>
        <end position="77"/>
    </location>
</feature>
<protein>
    <submittedName>
        <fullName evidence="2">Uncharacterized protein</fullName>
    </submittedName>
</protein>
<feature type="compositionally biased region" description="Basic and acidic residues" evidence="1">
    <location>
        <begin position="49"/>
        <end position="69"/>
    </location>
</feature>